<organism evidence="2 3">
    <name type="scientific">Paenibacillus psychroresistens</name>
    <dbReference type="NCBI Taxonomy" id="1778678"/>
    <lineage>
        <taxon>Bacteria</taxon>
        <taxon>Bacillati</taxon>
        <taxon>Bacillota</taxon>
        <taxon>Bacilli</taxon>
        <taxon>Bacillales</taxon>
        <taxon>Paenibacillaceae</taxon>
        <taxon>Paenibacillus</taxon>
    </lineage>
</organism>
<evidence type="ECO:0000259" key="1">
    <source>
        <dbReference type="Pfam" id="PF09350"/>
    </source>
</evidence>
<dbReference type="PANTHER" id="PTHR39158">
    <property type="entry name" value="OS08G0560600 PROTEIN"/>
    <property type="match status" value="1"/>
</dbReference>
<reference evidence="3" key="1">
    <citation type="submission" date="2018-11" db="EMBL/GenBank/DDBJ databases">
        <title>Complete genome sequence of Paenibacillus sp. ML311-T8.</title>
        <authorList>
            <person name="Nam Y.-D."/>
            <person name="Kang J."/>
            <person name="Chung W.-H."/>
            <person name="Park Y.S."/>
        </authorList>
    </citation>
    <scope>NUCLEOTIDE SEQUENCE [LARGE SCALE GENOMIC DNA]</scope>
    <source>
        <strain evidence="3">ML311-T8</strain>
    </source>
</reference>
<dbReference type="InterPro" id="IPR052573">
    <property type="entry name" value="DnaJ_C_subfamily_28"/>
</dbReference>
<dbReference type="OrthoDB" id="9798476at2"/>
<evidence type="ECO:0000313" key="2">
    <source>
        <dbReference type="EMBL" id="QGQ99456.1"/>
    </source>
</evidence>
<sequence length="145" mass="16619">MSFFGKSKQNAIKSEVLEDAPQTIANERMLARWLDQIYTDYEKDGGFEKLPGKGKPINLDSGDPLNGMLKNANILPVWLDLQHEIRDAIQSLINRLNNQAEYNPDDDMDQINKKIKKYNSLVPLPILQKGHLSKESVAEQLERWI</sequence>
<accession>A0A6B8RW69</accession>
<dbReference type="InterPro" id="IPR018961">
    <property type="entry name" value="DnaJ_homolog_subfam-C_membr-28"/>
</dbReference>
<feature type="domain" description="DnaJ homologue subfamily C member 28 conserved" evidence="1">
    <location>
        <begin position="42"/>
        <end position="92"/>
    </location>
</feature>
<dbReference type="PANTHER" id="PTHR39158:SF1">
    <property type="entry name" value="DNAJ HOMOLOG SUBFAMILY C MEMBER 28"/>
    <property type="match status" value="1"/>
</dbReference>
<keyword evidence="3" id="KW-1185">Reference proteome</keyword>
<dbReference type="RefSeq" id="WP_155704621.1">
    <property type="nucleotide sequence ID" value="NZ_CP034235.1"/>
</dbReference>
<proteinExistence type="predicted"/>
<dbReference type="AlphaFoldDB" id="A0A6B8RW69"/>
<dbReference type="KEGG" id="ppsc:EHS13_33650"/>
<name>A0A6B8RW69_9BACL</name>
<dbReference type="Pfam" id="PF09350">
    <property type="entry name" value="DJC28_CD"/>
    <property type="match status" value="1"/>
</dbReference>
<evidence type="ECO:0000313" key="3">
    <source>
        <dbReference type="Proteomes" id="UP000426246"/>
    </source>
</evidence>
<dbReference type="Proteomes" id="UP000426246">
    <property type="component" value="Chromosome"/>
</dbReference>
<gene>
    <name evidence="2" type="ORF">EHS13_33650</name>
</gene>
<protein>
    <submittedName>
        <fullName evidence="2">DUF1992 domain-containing protein</fullName>
    </submittedName>
</protein>
<dbReference type="EMBL" id="CP034235">
    <property type="protein sequence ID" value="QGQ99456.1"/>
    <property type="molecule type" value="Genomic_DNA"/>
</dbReference>